<dbReference type="GO" id="GO:0016405">
    <property type="term" value="F:CoA-ligase activity"/>
    <property type="evidence" value="ECO:0007669"/>
    <property type="project" value="TreeGrafter"/>
</dbReference>
<evidence type="ECO:0000259" key="10">
    <source>
        <dbReference type="Pfam" id="PF00501"/>
    </source>
</evidence>
<sequence length="552" mass="60768">MSDDDKYVIHGGPSSVPIPDGMLGEFIYNSLRDGNGKDVAMVDVFTGCTLTYEQLFRDTCNLAQALRKYGCKQGTVISVCSENSLSFFVPVIATLYLGATVAPINHAYTEHELHHVLSINQPKIIFCSSLSVQKFLTLQKQLKFIEKVVIMGEGTNSFGVENISRFVGEQLNGILLDPCEFKVFKEADPSDNVAFILSSSGTTGLPKGVMSTDKNFLVRIVHSREEKISSAPLVGNVSLGLMPFFHGFGLNVTLGSIVNREKVAVFQRFDEDIFLKTLQDYKISAIGVAPVLAAFLAKSPKVDKYDLSSLQEILCGAAPMSKELENALKKRLKISSTRQAYGLTESTLAVTMMKRGDPPKPGSSGSVVSNTSIKVRDPETGRTLGPNQVGEICLKGLLIMKGYYRNPQATAETFTEDGWLRTGDLGYYDEDEFFFIIDRLKELIKYKGFQVAPAELEAILLNHPKVLDVGVVGAPDENVGELPVAFVVKKPGMEVTEQELIETVNKKVSPHKRLRGGVVFVNAIPKNPSGKILRRELRKIIPHSKIRRESKL</sequence>
<dbReference type="GO" id="GO:0005777">
    <property type="term" value="C:peroxisome"/>
    <property type="evidence" value="ECO:0007669"/>
    <property type="project" value="UniProtKB-SubCell"/>
</dbReference>
<evidence type="ECO:0000256" key="5">
    <source>
        <dbReference type="ARBA" id="ARBA00022741"/>
    </source>
</evidence>
<feature type="region of interest" description="Disordered" evidence="9">
    <location>
        <begin position="353"/>
        <end position="381"/>
    </location>
</feature>
<dbReference type="InterPro" id="IPR025110">
    <property type="entry name" value="AMP-bd_C"/>
</dbReference>
<evidence type="ECO:0000256" key="3">
    <source>
        <dbReference type="ARBA" id="ARBA00006432"/>
    </source>
</evidence>
<keyword evidence="7" id="KW-0460">Magnesium</keyword>
<dbReference type="EMBL" id="OU900099">
    <property type="protein sequence ID" value="CAG9863045.1"/>
    <property type="molecule type" value="Genomic_DNA"/>
</dbReference>
<dbReference type="Gene3D" id="2.30.38.10">
    <property type="entry name" value="Luciferase, Domain 3"/>
    <property type="match status" value="1"/>
</dbReference>
<dbReference type="SUPFAM" id="SSF56801">
    <property type="entry name" value="Acetyl-CoA synthetase-like"/>
    <property type="match status" value="1"/>
</dbReference>
<keyword evidence="13" id="KW-1185">Reference proteome</keyword>
<dbReference type="Proteomes" id="UP001153712">
    <property type="component" value="Chromosome 6"/>
</dbReference>
<evidence type="ECO:0000256" key="6">
    <source>
        <dbReference type="ARBA" id="ARBA00022840"/>
    </source>
</evidence>
<evidence type="ECO:0000256" key="7">
    <source>
        <dbReference type="ARBA" id="ARBA00022842"/>
    </source>
</evidence>
<evidence type="ECO:0000313" key="13">
    <source>
        <dbReference type="Proteomes" id="UP001153712"/>
    </source>
</evidence>
<name>A0A9N9TUI0_PHYSR</name>
<evidence type="ECO:0000256" key="2">
    <source>
        <dbReference type="ARBA" id="ARBA00004275"/>
    </source>
</evidence>
<feature type="domain" description="AMP-binding enzyme C-terminal" evidence="11">
    <location>
        <begin position="455"/>
        <end position="531"/>
    </location>
</feature>
<comment type="similarity">
    <text evidence="3">Belongs to the ATP-dependent AMP-binding enzyme family.</text>
</comment>
<dbReference type="OrthoDB" id="10253869at2759"/>
<feature type="domain" description="AMP-dependent synthetase/ligase" evidence="10">
    <location>
        <begin position="36"/>
        <end position="404"/>
    </location>
</feature>
<dbReference type="PANTHER" id="PTHR24096:SF423">
    <property type="entry name" value="GM05240P"/>
    <property type="match status" value="1"/>
</dbReference>
<dbReference type="Gene3D" id="3.40.50.980">
    <property type="match status" value="2"/>
</dbReference>
<evidence type="ECO:0000259" key="11">
    <source>
        <dbReference type="Pfam" id="PF13193"/>
    </source>
</evidence>
<proteinExistence type="inferred from homology"/>
<reference evidence="12" key="1">
    <citation type="submission" date="2022-01" db="EMBL/GenBank/DDBJ databases">
        <authorList>
            <person name="King R."/>
        </authorList>
    </citation>
    <scope>NUCLEOTIDE SEQUENCE</scope>
</reference>
<keyword evidence="4" id="KW-0479">Metal-binding</keyword>
<dbReference type="GO" id="GO:0005524">
    <property type="term" value="F:ATP binding"/>
    <property type="evidence" value="ECO:0007669"/>
    <property type="project" value="UniProtKB-KW"/>
</dbReference>
<accession>A0A9N9TUI0</accession>
<keyword evidence="6" id="KW-0067">ATP-binding</keyword>
<dbReference type="GO" id="GO:0046872">
    <property type="term" value="F:metal ion binding"/>
    <property type="evidence" value="ECO:0007669"/>
    <property type="project" value="UniProtKB-KW"/>
</dbReference>
<gene>
    <name evidence="12" type="ORF">PHYEVI_LOCUS9346</name>
</gene>
<keyword evidence="8" id="KW-0576">Peroxisome</keyword>
<keyword evidence="5" id="KW-0547">Nucleotide-binding</keyword>
<dbReference type="AlphaFoldDB" id="A0A9N9TUI0"/>
<dbReference type="PANTHER" id="PTHR24096">
    <property type="entry name" value="LONG-CHAIN-FATTY-ACID--COA LIGASE"/>
    <property type="match status" value="1"/>
</dbReference>
<evidence type="ECO:0000256" key="1">
    <source>
        <dbReference type="ARBA" id="ARBA00001946"/>
    </source>
</evidence>
<protein>
    <submittedName>
        <fullName evidence="12">Uncharacterized protein</fullName>
    </submittedName>
</protein>
<dbReference type="Pfam" id="PF00501">
    <property type="entry name" value="AMP-binding"/>
    <property type="match status" value="1"/>
</dbReference>
<dbReference type="Gene3D" id="3.30.300.30">
    <property type="match status" value="1"/>
</dbReference>
<comment type="subcellular location">
    <subcellularLocation>
        <location evidence="2">Peroxisome</location>
    </subcellularLocation>
</comment>
<dbReference type="InterPro" id="IPR045851">
    <property type="entry name" value="AMP-bd_C_sf"/>
</dbReference>
<evidence type="ECO:0000256" key="9">
    <source>
        <dbReference type="SAM" id="MobiDB-lite"/>
    </source>
</evidence>
<evidence type="ECO:0000256" key="4">
    <source>
        <dbReference type="ARBA" id="ARBA00022723"/>
    </source>
</evidence>
<comment type="cofactor">
    <cofactor evidence="1">
        <name>Mg(2+)</name>
        <dbReference type="ChEBI" id="CHEBI:18420"/>
    </cofactor>
</comment>
<dbReference type="InterPro" id="IPR000873">
    <property type="entry name" value="AMP-dep_synth/lig_dom"/>
</dbReference>
<dbReference type="FunFam" id="3.30.300.30:FF:000007">
    <property type="entry name" value="4-coumarate--CoA ligase 2"/>
    <property type="match status" value="1"/>
</dbReference>
<evidence type="ECO:0000313" key="12">
    <source>
        <dbReference type="EMBL" id="CAG9863045.1"/>
    </source>
</evidence>
<organism evidence="12 13">
    <name type="scientific">Phyllotreta striolata</name>
    <name type="common">Striped flea beetle</name>
    <name type="synonym">Crioceris striolata</name>
    <dbReference type="NCBI Taxonomy" id="444603"/>
    <lineage>
        <taxon>Eukaryota</taxon>
        <taxon>Metazoa</taxon>
        <taxon>Ecdysozoa</taxon>
        <taxon>Arthropoda</taxon>
        <taxon>Hexapoda</taxon>
        <taxon>Insecta</taxon>
        <taxon>Pterygota</taxon>
        <taxon>Neoptera</taxon>
        <taxon>Endopterygota</taxon>
        <taxon>Coleoptera</taxon>
        <taxon>Polyphaga</taxon>
        <taxon>Cucujiformia</taxon>
        <taxon>Chrysomeloidea</taxon>
        <taxon>Chrysomelidae</taxon>
        <taxon>Galerucinae</taxon>
        <taxon>Alticini</taxon>
        <taxon>Phyllotreta</taxon>
    </lineage>
</organism>
<dbReference type="Pfam" id="PF13193">
    <property type="entry name" value="AMP-binding_C"/>
    <property type="match status" value="1"/>
</dbReference>
<evidence type="ECO:0000256" key="8">
    <source>
        <dbReference type="ARBA" id="ARBA00023140"/>
    </source>
</evidence>